<dbReference type="Proteomes" id="UP000472372">
    <property type="component" value="Chromosome 10"/>
</dbReference>
<dbReference type="EMBL" id="HG992986">
    <property type="protein sequence ID" value="CAE7209359.1"/>
    <property type="molecule type" value="Genomic_DNA"/>
</dbReference>
<accession>A0A6S6WDS3</accession>
<sequence length="103" mass="10980">MKFSILASGLFFTSTASATVSCYCIGKEYNGVYELDSGKACCVSRYGSATPNFKTGDPYRAGGPNECVYRDGVPLQHIKNDFKACCSQNGAQDAPYGGDCGLY</sequence>
<protein>
    <submittedName>
        <fullName evidence="1">Uncharacterized protein</fullName>
    </submittedName>
</protein>
<organism evidence="1 2">
    <name type="scientific">Pyrenophora teres f. teres</name>
    <dbReference type="NCBI Taxonomy" id="97479"/>
    <lineage>
        <taxon>Eukaryota</taxon>
        <taxon>Fungi</taxon>
        <taxon>Dikarya</taxon>
        <taxon>Ascomycota</taxon>
        <taxon>Pezizomycotina</taxon>
        <taxon>Dothideomycetes</taxon>
        <taxon>Pleosporomycetidae</taxon>
        <taxon>Pleosporales</taxon>
        <taxon>Pleosporineae</taxon>
        <taxon>Pleosporaceae</taxon>
        <taxon>Pyrenophora</taxon>
    </lineage>
</organism>
<proteinExistence type="predicted"/>
<evidence type="ECO:0000313" key="2">
    <source>
        <dbReference type="Proteomes" id="UP000472372"/>
    </source>
</evidence>
<dbReference type="AlphaFoldDB" id="A0A6S6WDS3"/>
<dbReference type="PROSITE" id="PS51257">
    <property type="entry name" value="PROKAR_LIPOPROTEIN"/>
    <property type="match status" value="1"/>
</dbReference>
<evidence type="ECO:0000313" key="1">
    <source>
        <dbReference type="EMBL" id="CAE7209359.1"/>
    </source>
</evidence>
<name>A0A6S6WDS3_9PLEO</name>
<gene>
    <name evidence="1" type="ORF">PTTW11_09900</name>
</gene>
<reference evidence="1" key="1">
    <citation type="submission" date="2021-02" db="EMBL/GenBank/DDBJ databases">
        <authorList>
            <person name="Syme A R."/>
            <person name="Syme A R."/>
            <person name="Moolhuijzen P."/>
        </authorList>
    </citation>
    <scope>NUCLEOTIDE SEQUENCE</scope>
    <source>
        <strain evidence="1">W1-1</strain>
    </source>
</reference>